<dbReference type="CDD" id="cd00567">
    <property type="entry name" value="ACAD"/>
    <property type="match status" value="1"/>
</dbReference>
<dbReference type="AlphaFoldDB" id="A0A495DM25"/>
<accession>A0A495DM25</accession>
<dbReference type="Gene3D" id="2.40.110.10">
    <property type="entry name" value="Butyryl-CoA Dehydrogenase, subunit A, domain 2"/>
    <property type="match status" value="1"/>
</dbReference>
<organism evidence="8 9">
    <name type="scientific">Maricaulis maris</name>
    <dbReference type="NCBI Taxonomy" id="74318"/>
    <lineage>
        <taxon>Bacteria</taxon>
        <taxon>Pseudomonadati</taxon>
        <taxon>Pseudomonadota</taxon>
        <taxon>Alphaproteobacteria</taxon>
        <taxon>Maricaulales</taxon>
        <taxon>Maricaulaceae</taxon>
        <taxon>Maricaulis</taxon>
    </lineage>
</organism>
<dbReference type="SUPFAM" id="SSF47203">
    <property type="entry name" value="Acyl-CoA dehydrogenase C-terminal domain-like"/>
    <property type="match status" value="1"/>
</dbReference>
<gene>
    <name evidence="8" type="ORF">C7435_0127</name>
</gene>
<dbReference type="InterPro" id="IPR036250">
    <property type="entry name" value="AcylCo_DH-like_C"/>
</dbReference>
<keyword evidence="5" id="KW-0560">Oxidoreductase</keyword>
<dbReference type="OrthoDB" id="7328575at2"/>
<name>A0A495DM25_9PROT</name>
<dbReference type="Pfam" id="PF00441">
    <property type="entry name" value="Acyl-CoA_dh_1"/>
    <property type="match status" value="1"/>
</dbReference>
<dbReference type="InterPro" id="IPR009100">
    <property type="entry name" value="AcylCoA_DH/oxidase_NM_dom_sf"/>
</dbReference>
<dbReference type="Proteomes" id="UP000273675">
    <property type="component" value="Unassembled WGS sequence"/>
</dbReference>
<feature type="domain" description="Acyl-CoA dehydrogenase/oxidase N-terminal" evidence="7">
    <location>
        <begin position="6"/>
        <end position="104"/>
    </location>
</feature>
<evidence type="ECO:0000256" key="1">
    <source>
        <dbReference type="ARBA" id="ARBA00001974"/>
    </source>
</evidence>
<dbReference type="Gene3D" id="1.10.540.10">
    <property type="entry name" value="Acyl-CoA dehydrogenase/oxidase, N-terminal domain"/>
    <property type="match status" value="1"/>
</dbReference>
<dbReference type="SUPFAM" id="SSF56645">
    <property type="entry name" value="Acyl-CoA dehydrogenase NM domain-like"/>
    <property type="match status" value="1"/>
</dbReference>
<feature type="domain" description="Acyl-CoA dehydrogenase/oxidase C-terminal" evidence="6">
    <location>
        <begin position="212"/>
        <end position="334"/>
    </location>
</feature>
<evidence type="ECO:0000256" key="2">
    <source>
        <dbReference type="ARBA" id="ARBA00009347"/>
    </source>
</evidence>
<comment type="cofactor">
    <cofactor evidence="1">
        <name>FAD</name>
        <dbReference type="ChEBI" id="CHEBI:57692"/>
    </cofactor>
</comment>
<dbReference type="GO" id="GO:0050660">
    <property type="term" value="F:flavin adenine dinucleotide binding"/>
    <property type="evidence" value="ECO:0007669"/>
    <property type="project" value="InterPro"/>
</dbReference>
<evidence type="ECO:0000313" key="9">
    <source>
        <dbReference type="Proteomes" id="UP000273675"/>
    </source>
</evidence>
<evidence type="ECO:0000259" key="6">
    <source>
        <dbReference type="Pfam" id="PF00441"/>
    </source>
</evidence>
<proteinExistence type="inferred from homology"/>
<evidence type="ECO:0000313" key="8">
    <source>
        <dbReference type="EMBL" id="RKR03690.1"/>
    </source>
</evidence>
<evidence type="ECO:0000256" key="3">
    <source>
        <dbReference type="ARBA" id="ARBA00022630"/>
    </source>
</evidence>
<sequence length="362" mass="38796">MDFTPTEDRRMIGDSLRRYLAEQYPIEHRNKIAYEGDFHDPAKWAELAELGILGALVSEDDGGFGGAGFDITTVFEEMGRAICAEPMLGNLMALRLYAAHGEAERVEAIIAGAEKAAFGFDESDAYGDLDSITTSADGDTLTGRKTVVYGGNSADYLLIAAKSAKGALGLYEVAANDAEVLPYAMIDGAGAAEIILDKSKARCLAEDARAAIELALDAGRVALCAEAVGAMDVLKVMTKDYLMQRQQFGRPIALFQALQHRLVDFSIEIEQARSITIHAAAKLDSNDAKARALAVAQAKNLIGRAGKLVAEEAVQMHGGIGMTWEYSGSHYAKRLIMIDHQLGDTEDQLRTAMALSDLAGTA</sequence>
<dbReference type="InterPro" id="IPR009075">
    <property type="entry name" value="AcylCo_DH/oxidase_C"/>
</dbReference>
<evidence type="ECO:0000256" key="5">
    <source>
        <dbReference type="ARBA" id="ARBA00023002"/>
    </source>
</evidence>
<dbReference type="PANTHER" id="PTHR43884">
    <property type="entry name" value="ACYL-COA DEHYDROGENASE"/>
    <property type="match status" value="1"/>
</dbReference>
<comment type="similarity">
    <text evidence="2">Belongs to the acyl-CoA dehydrogenase family.</text>
</comment>
<keyword evidence="4" id="KW-0274">FAD</keyword>
<dbReference type="Gene3D" id="1.20.140.10">
    <property type="entry name" value="Butyryl-CoA Dehydrogenase, subunit A, domain 3"/>
    <property type="match status" value="1"/>
</dbReference>
<dbReference type="GO" id="GO:0003995">
    <property type="term" value="F:acyl-CoA dehydrogenase activity"/>
    <property type="evidence" value="ECO:0007669"/>
    <property type="project" value="TreeGrafter"/>
</dbReference>
<dbReference type="EMBL" id="RBIM01000001">
    <property type="protein sequence ID" value="RKR03690.1"/>
    <property type="molecule type" value="Genomic_DNA"/>
</dbReference>
<comment type="caution">
    <text evidence="8">The sequence shown here is derived from an EMBL/GenBank/DDBJ whole genome shotgun (WGS) entry which is preliminary data.</text>
</comment>
<evidence type="ECO:0000256" key="4">
    <source>
        <dbReference type="ARBA" id="ARBA00022827"/>
    </source>
</evidence>
<dbReference type="InterPro" id="IPR046373">
    <property type="entry name" value="Acyl-CoA_Oxase/DH_mid-dom_sf"/>
</dbReference>
<dbReference type="InterPro" id="IPR013786">
    <property type="entry name" value="AcylCoA_DH/ox_N"/>
</dbReference>
<dbReference type="InterPro" id="IPR037069">
    <property type="entry name" value="AcylCoA_DH/ox_N_sf"/>
</dbReference>
<dbReference type="PANTHER" id="PTHR43884:SF20">
    <property type="entry name" value="ACYL-COA DEHYDROGENASE FADE28"/>
    <property type="match status" value="1"/>
</dbReference>
<evidence type="ECO:0000259" key="7">
    <source>
        <dbReference type="Pfam" id="PF02771"/>
    </source>
</evidence>
<reference evidence="8 9" key="1">
    <citation type="submission" date="2018-10" db="EMBL/GenBank/DDBJ databases">
        <title>Genomic Encyclopedia of Type Strains, Phase IV (KMG-IV): sequencing the most valuable type-strain genomes for metagenomic binning, comparative biology and taxonomic classification.</title>
        <authorList>
            <person name="Goeker M."/>
        </authorList>
    </citation>
    <scope>NUCLEOTIDE SEQUENCE [LARGE SCALE GENOMIC DNA]</scope>
    <source>
        <strain evidence="8 9">DSM 4734</strain>
    </source>
</reference>
<protein>
    <submittedName>
        <fullName evidence="8">Alkylation response protein AidB-like acyl-CoA dehydrogenase</fullName>
    </submittedName>
</protein>
<keyword evidence="3" id="KW-0285">Flavoprotein</keyword>
<dbReference type="RefSeq" id="WP_121209640.1">
    <property type="nucleotide sequence ID" value="NZ_RBIM01000001.1"/>
</dbReference>
<dbReference type="Pfam" id="PF02771">
    <property type="entry name" value="Acyl-CoA_dh_N"/>
    <property type="match status" value="1"/>
</dbReference>